<gene>
    <name evidence="2" type="ORF">GCM10011365_17650</name>
</gene>
<protein>
    <recommendedName>
        <fullName evidence="4">Outer membrane protein TolC</fullName>
    </recommendedName>
</protein>
<reference evidence="2" key="1">
    <citation type="journal article" date="2014" name="Int. J. Syst. Evol. Microbiol.">
        <title>Complete genome sequence of Corynebacterium casei LMG S-19264T (=DSM 44701T), isolated from a smear-ripened cheese.</title>
        <authorList>
            <consortium name="US DOE Joint Genome Institute (JGI-PGF)"/>
            <person name="Walter F."/>
            <person name="Albersmeier A."/>
            <person name="Kalinowski J."/>
            <person name="Ruckert C."/>
        </authorList>
    </citation>
    <scope>NUCLEOTIDE SEQUENCE</scope>
    <source>
        <strain evidence="2">CGMCC 1.12181</strain>
    </source>
</reference>
<evidence type="ECO:0000313" key="2">
    <source>
        <dbReference type="EMBL" id="GGF96702.1"/>
    </source>
</evidence>
<accession>A0A917FNZ4</accession>
<proteinExistence type="predicted"/>
<keyword evidence="3" id="KW-1185">Reference proteome</keyword>
<name>A0A917FNZ4_9GAMM</name>
<evidence type="ECO:0000313" key="3">
    <source>
        <dbReference type="Proteomes" id="UP000605253"/>
    </source>
</evidence>
<feature type="coiled-coil region" evidence="1">
    <location>
        <begin position="313"/>
        <end position="344"/>
    </location>
</feature>
<evidence type="ECO:0008006" key="4">
    <source>
        <dbReference type="Google" id="ProtNLM"/>
    </source>
</evidence>
<keyword evidence="1" id="KW-0175">Coiled coil</keyword>
<organism evidence="2 3">
    <name type="scientific">Marinicella pacifica</name>
    <dbReference type="NCBI Taxonomy" id="1171543"/>
    <lineage>
        <taxon>Bacteria</taxon>
        <taxon>Pseudomonadati</taxon>
        <taxon>Pseudomonadota</taxon>
        <taxon>Gammaproteobacteria</taxon>
        <taxon>Lysobacterales</taxon>
        <taxon>Marinicellaceae</taxon>
        <taxon>Marinicella</taxon>
    </lineage>
</organism>
<dbReference type="EMBL" id="BMEO01000007">
    <property type="protein sequence ID" value="GGF96702.1"/>
    <property type="molecule type" value="Genomic_DNA"/>
</dbReference>
<reference evidence="2" key="2">
    <citation type="submission" date="2020-09" db="EMBL/GenBank/DDBJ databases">
        <authorList>
            <person name="Sun Q."/>
            <person name="Zhou Y."/>
        </authorList>
    </citation>
    <scope>NUCLEOTIDE SEQUENCE</scope>
    <source>
        <strain evidence="2">CGMCC 1.12181</strain>
    </source>
</reference>
<dbReference type="SUPFAM" id="SSF56954">
    <property type="entry name" value="Outer membrane efflux proteins (OEP)"/>
    <property type="match status" value="1"/>
</dbReference>
<dbReference type="Gene3D" id="1.20.1600.10">
    <property type="entry name" value="Outer membrane efflux proteins (OEP)"/>
    <property type="match status" value="1"/>
</dbReference>
<comment type="caution">
    <text evidence="2">The sequence shown here is derived from an EMBL/GenBank/DDBJ whole genome shotgun (WGS) entry which is preliminary data.</text>
</comment>
<sequence length="391" mass="44902">MIVFIIIGLQPSTAQAGAPANLQQLLDQSILHTKQNSHTLYPLKATEELVSGWLGDTPTLQLTSLYGSDSQTPVEYEVNVQLPIKSGSRRQLDQQLSNQNQQLQLQLQHMHRWYLSGLIREVLWQRIISEQQLEIANGKIKWLQQQQRSAEALADTNQLSQTQWVMIKNAILQTQIEIQTFTEQLNLAHQHYQALTGTTALPENYRETTATDFSESINEHPEIRLLQAQLDQAELLYENSTSGHQNWQLGVVAKQVRDIGFHENQMGVQVSIPIKAMKTISQADQLSWQNSQQEISLSLQKSHTDIKQTWLQLQSEQRRLQQQQELLEQQAELAQQLMTQLQQVYEMNEINQSLYLQQMIQAQDDLSAARLNALYIERNKARQNQTLGLPL</sequence>
<dbReference type="AlphaFoldDB" id="A0A917FNZ4"/>
<dbReference type="Proteomes" id="UP000605253">
    <property type="component" value="Unassembled WGS sequence"/>
</dbReference>
<evidence type="ECO:0000256" key="1">
    <source>
        <dbReference type="SAM" id="Coils"/>
    </source>
</evidence>